<evidence type="ECO:0000313" key="2">
    <source>
        <dbReference type="EMBL" id="HGW93843.1"/>
    </source>
</evidence>
<accession>A0A832M253</accession>
<dbReference type="Pfam" id="PF05050">
    <property type="entry name" value="Methyltransf_21"/>
    <property type="match status" value="1"/>
</dbReference>
<dbReference type="InterPro" id="IPR052514">
    <property type="entry name" value="SAM-dependent_MTase"/>
</dbReference>
<sequence length="255" mass="29318">MKGVVKKILWALGLYVKPMEQVRFGVEWSQDIRYLLNGKPLELVVDVGANIGQTICEVLKYFPKSHIYCFEPVPSTFQRLSEQIDSYPNVFPFNLALGDQLSTCAMTAKPCAEQNTLVFDVEMAKHTDTEMIDVKIDTLDRFCVNNGIDKIDLLKVDTEGYELKVLKGAEQLLSSKCIDYILIECDFLERSDEPHGNFVEILNYLQLFHFNVVAFYTGGIDNLGWKWGDVLFRRILDDEPSFFAMSPFWQRSQKN</sequence>
<dbReference type="PANTHER" id="PTHR34203">
    <property type="entry name" value="METHYLTRANSFERASE, FKBM FAMILY PROTEIN"/>
    <property type="match status" value="1"/>
</dbReference>
<dbReference type="GO" id="GO:0008168">
    <property type="term" value="F:methyltransferase activity"/>
    <property type="evidence" value="ECO:0007669"/>
    <property type="project" value="UniProtKB-KW"/>
</dbReference>
<dbReference type="InterPro" id="IPR029063">
    <property type="entry name" value="SAM-dependent_MTases_sf"/>
</dbReference>
<dbReference type="EMBL" id="DSRD01000397">
    <property type="protein sequence ID" value="HGW93843.1"/>
    <property type="molecule type" value="Genomic_DNA"/>
</dbReference>
<dbReference type="AlphaFoldDB" id="A0A832M253"/>
<organism evidence="2">
    <name type="scientific">Oscillatoriales cyanobacterium SpSt-402</name>
    <dbReference type="NCBI Taxonomy" id="2282168"/>
    <lineage>
        <taxon>Bacteria</taxon>
        <taxon>Bacillati</taxon>
        <taxon>Cyanobacteriota</taxon>
        <taxon>Cyanophyceae</taxon>
        <taxon>Oscillatoriophycideae</taxon>
        <taxon>Oscillatoriales</taxon>
    </lineage>
</organism>
<proteinExistence type="predicted"/>
<keyword evidence="2" id="KW-0808">Transferase</keyword>
<dbReference type="PANTHER" id="PTHR34203:SF15">
    <property type="entry name" value="SLL1173 PROTEIN"/>
    <property type="match status" value="1"/>
</dbReference>
<evidence type="ECO:0000259" key="1">
    <source>
        <dbReference type="Pfam" id="PF05050"/>
    </source>
</evidence>
<keyword evidence="2" id="KW-0489">Methyltransferase</keyword>
<gene>
    <name evidence="2" type="ORF">ENR47_06125</name>
</gene>
<name>A0A832M253_9CYAN</name>
<dbReference type="Gene3D" id="3.40.50.150">
    <property type="entry name" value="Vaccinia Virus protein VP39"/>
    <property type="match status" value="1"/>
</dbReference>
<protein>
    <submittedName>
        <fullName evidence="2">FkbM family methyltransferase</fullName>
    </submittedName>
</protein>
<feature type="domain" description="Methyltransferase FkbM" evidence="1">
    <location>
        <begin position="46"/>
        <end position="206"/>
    </location>
</feature>
<dbReference type="SUPFAM" id="SSF53335">
    <property type="entry name" value="S-adenosyl-L-methionine-dependent methyltransferases"/>
    <property type="match status" value="1"/>
</dbReference>
<comment type="caution">
    <text evidence="2">The sequence shown here is derived from an EMBL/GenBank/DDBJ whole genome shotgun (WGS) entry which is preliminary data.</text>
</comment>
<dbReference type="GO" id="GO:0032259">
    <property type="term" value="P:methylation"/>
    <property type="evidence" value="ECO:0007669"/>
    <property type="project" value="UniProtKB-KW"/>
</dbReference>
<dbReference type="NCBIfam" id="TIGR01444">
    <property type="entry name" value="fkbM_fam"/>
    <property type="match status" value="1"/>
</dbReference>
<dbReference type="InterPro" id="IPR006342">
    <property type="entry name" value="FkbM_mtfrase"/>
</dbReference>
<reference evidence="2" key="1">
    <citation type="journal article" date="2020" name="mSystems">
        <title>Genome- and Community-Level Interaction Insights into Carbon Utilization and Element Cycling Functions of Hydrothermarchaeota in Hydrothermal Sediment.</title>
        <authorList>
            <person name="Zhou Z."/>
            <person name="Liu Y."/>
            <person name="Xu W."/>
            <person name="Pan J."/>
            <person name="Luo Z.H."/>
            <person name="Li M."/>
        </authorList>
    </citation>
    <scope>NUCLEOTIDE SEQUENCE [LARGE SCALE GENOMIC DNA]</scope>
    <source>
        <strain evidence="2">SpSt-402</strain>
    </source>
</reference>